<evidence type="ECO:0000256" key="3">
    <source>
        <dbReference type="SAM" id="Phobius"/>
    </source>
</evidence>
<dbReference type="PROSITE" id="PS50835">
    <property type="entry name" value="IG_LIKE"/>
    <property type="match status" value="1"/>
</dbReference>
<keyword evidence="3" id="KW-0812">Transmembrane</keyword>
<dbReference type="InterPro" id="IPR013783">
    <property type="entry name" value="Ig-like_fold"/>
</dbReference>
<evidence type="ECO:0000313" key="5">
    <source>
        <dbReference type="Proteomes" id="UP001652624"/>
    </source>
</evidence>
<evidence type="ECO:0000259" key="4">
    <source>
        <dbReference type="PROSITE" id="PS50835"/>
    </source>
</evidence>
<dbReference type="InterPro" id="IPR036179">
    <property type="entry name" value="Ig-like_dom_sf"/>
</dbReference>
<accession>A0ABM3X918</accession>
<dbReference type="Gene3D" id="2.60.40.10">
    <property type="entry name" value="Immunoglobulins"/>
    <property type="match status" value="1"/>
</dbReference>
<proteinExistence type="predicted"/>
<dbReference type="Proteomes" id="UP001652624">
    <property type="component" value="Chromosome 4"/>
</dbReference>
<evidence type="ECO:0000256" key="1">
    <source>
        <dbReference type="ARBA" id="ARBA00023319"/>
    </source>
</evidence>
<feature type="region of interest" description="Disordered" evidence="2">
    <location>
        <begin position="1"/>
        <end position="25"/>
    </location>
</feature>
<feature type="domain" description="Ig-like" evidence="4">
    <location>
        <begin position="96"/>
        <end position="189"/>
    </location>
</feature>
<keyword evidence="1" id="KW-0393">Immunoglobulin domain</keyword>
<dbReference type="InterPro" id="IPR013151">
    <property type="entry name" value="Immunoglobulin_dom"/>
</dbReference>
<organism evidence="5 6">
    <name type="scientific">Erinaceus europaeus</name>
    <name type="common">Western European hedgehog</name>
    <dbReference type="NCBI Taxonomy" id="9365"/>
    <lineage>
        <taxon>Eukaryota</taxon>
        <taxon>Metazoa</taxon>
        <taxon>Chordata</taxon>
        <taxon>Craniata</taxon>
        <taxon>Vertebrata</taxon>
        <taxon>Euteleostomi</taxon>
        <taxon>Mammalia</taxon>
        <taxon>Eutheria</taxon>
        <taxon>Laurasiatheria</taxon>
        <taxon>Eulipotyphla</taxon>
        <taxon>Erinaceidae</taxon>
        <taxon>Erinaceinae</taxon>
        <taxon>Erinaceus</taxon>
    </lineage>
</organism>
<evidence type="ECO:0000313" key="6">
    <source>
        <dbReference type="RefSeq" id="XP_060045315.1"/>
    </source>
</evidence>
<dbReference type="InterPro" id="IPR007110">
    <property type="entry name" value="Ig-like_dom"/>
</dbReference>
<dbReference type="SUPFAM" id="SSF48726">
    <property type="entry name" value="Immunoglobulin"/>
    <property type="match status" value="1"/>
</dbReference>
<sequence length="271" mass="30671">MCSLSQDLEKSESYDSPEPSPLTKRAFGEVAQPLRIWLASVKKYKKNKKKKPEHLSWPPPRFAWTVIQMVSRVRSRFAKPPSAAVSRACTLMPVAPEAMVVTATCSKDVELPCTPRWDPPVPYTVSWAKITEVGEERIEVLQEDLHNYQHKQKNSTSLRLQNITSCNSGTYRCTLVELAGQRNQSGMVTLKVTGCPKKGKEENFKNYKTEIVLLVVLVVFYLTLIIFTCKFARHQSIFPDFSKPGIEPAFLLVTSPNKHLEPVTLHKTEPV</sequence>
<reference evidence="6" key="1">
    <citation type="submission" date="2025-08" db="UniProtKB">
        <authorList>
            <consortium name="RefSeq"/>
        </authorList>
    </citation>
    <scope>IDENTIFICATION</scope>
</reference>
<protein>
    <submittedName>
        <fullName evidence="6">CD83 antigen isoform X1</fullName>
    </submittedName>
</protein>
<gene>
    <name evidence="6" type="primary">CD83</name>
</gene>
<dbReference type="Pfam" id="PF00047">
    <property type="entry name" value="ig"/>
    <property type="match status" value="1"/>
</dbReference>
<name>A0ABM3X918_ERIEU</name>
<dbReference type="GeneID" id="103128456"/>
<keyword evidence="3" id="KW-0472">Membrane</keyword>
<dbReference type="RefSeq" id="XP_060045315.1">
    <property type="nucleotide sequence ID" value="XM_060189332.1"/>
</dbReference>
<dbReference type="PANTHER" id="PTHR15193">
    <property type="entry name" value="CD83 ANTIGEN"/>
    <property type="match status" value="1"/>
</dbReference>
<evidence type="ECO:0000256" key="2">
    <source>
        <dbReference type="SAM" id="MobiDB-lite"/>
    </source>
</evidence>
<keyword evidence="3" id="KW-1133">Transmembrane helix</keyword>
<feature type="transmembrane region" description="Helical" evidence="3">
    <location>
        <begin position="211"/>
        <end position="232"/>
    </location>
</feature>
<keyword evidence="5" id="KW-1185">Reference proteome</keyword>
<dbReference type="PANTHER" id="PTHR15193:SF1">
    <property type="entry name" value="CD83 ANTIGEN"/>
    <property type="match status" value="1"/>
</dbReference>